<organism evidence="2 3">
    <name type="scientific">Dreissena polymorpha</name>
    <name type="common">Zebra mussel</name>
    <name type="synonym">Mytilus polymorpha</name>
    <dbReference type="NCBI Taxonomy" id="45954"/>
    <lineage>
        <taxon>Eukaryota</taxon>
        <taxon>Metazoa</taxon>
        <taxon>Spiralia</taxon>
        <taxon>Lophotrochozoa</taxon>
        <taxon>Mollusca</taxon>
        <taxon>Bivalvia</taxon>
        <taxon>Autobranchia</taxon>
        <taxon>Heteroconchia</taxon>
        <taxon>Euheterodonta</taxon>
        <taxon>Imparidentia</taxon>
        <taxon>Neoheterodontei</taxon>
        <taxon>Myida</taxon>
        <taxon>Dreissenoidea</taxon>
        <taxon>Dreissenidae</taxon>
        <taxon>Dreissena</taxon>
    </lineage>
</organism>
<reference evidence="2" key="1">
    <citation type="journal article" date="2019" name="bioRxiv">
        <title>The Genome of the Zebra Mussel, Dreissena polymorpha: A Resource for Invasive Species Research.</title>
        <authorList>
            <person name="McCartney M.A."/>
            <person name="Auch B."/>
            <person name="Kono T."/>
            <person name="Mallez S."/>
            <person name="Zhang Y."/>
            <person name="Obille A."/>
            <person name="Becker A."/>
            <person name="Abrahante J.E."/>
            <person name="Garbe J."/>
            <person name="Badalamenti J.P."/>
            <person name="Herman A."/>
            <person name="Mangelson H."/>
            <person name="Liachko I."/>
            <person name="Sullivan S."/>
            <person name="Sone E.D."/>
            <person name="Koren S."/>
            <person name="Silverstein K.A.T."/>
            <person name="Beckman K.B."/>
            <person name="Gohl D.M."/>
        </authorList>
    </citation>
    <scope>NUCLEOTIDE SEQUENCE</scope>
    <source>
        <strain evidence="2">Duluth1</strain>
        <tissue evidence="2">Whole animal</tissue>
    </source>
</reference>
<sequence length="58" mass="6214">MFQANRRFFHFVPRLVLFHQLPLLASFHIRAAGPVGRGSGGGSGAVCGGFRATLAVIF</sequence>
<dbReference type="Proteomes" id="UP000828390">
    <property type="component" value="Unassembled WGS sequence"/>
</dbReference>
<proteinExistence type="predicted"/>
<comment type="caution">
    <text evidence="2">The sequence shown here is derived from an EMBL/GenBank/DDBJ whole genome shotgun (WGS) entry which is preliminary data.</text>
</comment>
<accession>A0A9D3YJL0</accession>
<gene>
    <name evidence="2" type="ORF">DPMN_075459</name>
</gene>
<evidence type="ECO:0000313" key="3">
    <source>
        <dbReference type="Proteomes" id="UP000828390"/>
    </source>
</evidence>
<dbReference type="EMBL" id="JAIWYP010000015">
    <property type="protein sequence ID" value="KAH3700480.1"/>
    <property type="molecule type" value="Genomic_DNA"/>
</dbReference>
<name>A0A9D3YJL0_DREPO</name>
<protein>
    <submittedName>
        <fullName evidence="2">Uncharacterized protein</fullName>
    </submittedName>
</protein>
<evidence type="ECO:0000256" key="1">
    <source>
        <dbReference type="SAM" id="SignalP"/>
    </source>
</evidence>
<keyword evidence="1" id="KW-0732">Signal</keyword>
<dbReference type="AlphaFoldDB" id="A0A9D3YJL0"/>
<evidence type="ECO:0000313" key="2">
    <source>
        <dbReference type="EMBL" id="KAH3700480.1"/>
    </source>
</evidence>
<feature type="signal peptide" evidence="1">
    <location>
        <begin position="1"/>
        <end position="26"/>
    </location>
</feature>
<reference evidence="2" key="2">
    <citation type="submission" date="2020-11" db="EMBL/GenBank/DDBJ databases">
        <authorList>
            <person name="McCartney M.A."/>
            <person name="Auch B."/>
            <person name="Kono T."/>
            <person name="Mallez S."/>
            <person name="Becker A."/>
            <person name="Gohl D.M."/>
            <person name="Silverstein K.A.T."/>
            <person name="Koren S."/>
            <person name="Bechman K.B."/>
            <person name="Herman A."/>
            <person name="Abrahante J.E."/>
            <person name="Garbe J."/>
        </authorList>
    </citation>
    <scope>NUCLEOTIDE SEQUENCE</scope>
    <source>
        <strain evidence="2">Duluth1</strain>
        <tissue evidence="2">Whole animal</tissue>
    </source>
</reference>
<feature type="chain" id="PRO_5039314706" evidence="1">
    <location>
        <begin position="27"/>
        <end position="58"/>
    </location>
</feature>
<keyword evidence="3" id="KW-1185">Reference proteome</keyword>